<organism evidence="2">
    <name type="scientific">Deinococcus sonorensis KR-87</name>
    <dbReference type="NCBI Taxonomy" id="694439"/>
    <lineage>
        <taxon>Bacteria</taxon>
        <taxon>Thermotogati</taxon>
        <taxon>Deinococcota</taxon>
        <taxon>Deinococci</taxon>
        <taxon>Deinococcales</taxon>
        <taxon>Deinococcaceae</taxon>
        <taxon>Deinococcus</taxon>
    </lineage>
</organism>
<dbReference type="EMBL" id="CP158299">
    <property type="protein sequence ID" value="XBV86938.1"/>
    <property type="molecule type" value="Genomic_DNA"/>
</dbReference>
<dbReference type="KEGG" id="dsc:ABOD76_11695"/>
<keyword evidence="1" id="KW-0732">Signal</keyword>
<evidence type="ECO:0000256" key="1">
    <source>
        <dbReference type="SAM" id="SignalP"/>
    </source>
</evidence>
<feature type="chain" id="PRO_5043896673" description="YtkA-like domain-containing protein" evidence="1">
    <location>
        <begin position="22"/>
        <end position="146"/>
    </location>
</feature>
<proteinExistence type="predicted"/>
<gene>
    <name evidence="2" type="ORF">ABOD76_11695</name>
</gene>
<protein>
    <recommendedName>
        <fullName evidence="3">YtkA-like domain-containing protein</fullName>
    </recommendedName>
</protein>
<accession>A0AAU7UG71</accession>
<evidence type="ECO:0000313" key="2">
    <source>
        <dbReference type="EMBL" id="XBV86938.1"/>
    </source>
</evidence>
<name>A0AAU7UG71_9DEIO</name>
<dbReference type="AlphaFoldDB" id="A0AAU7UG71"/>
<reference evidence="2" key="1">
    <citation type="submission" date="2024-06" db="EMBL/GenBank/DDBJ databases">
        <title>Draft Genome Sequence of Deinococcus sonorensis Type Strain KR-87, a Biofilm Producing Representative of the Genus Deinococcus.</title>
        <authorList>
            <person name="Boren L.S."/>
            <person name="Grosso R.A."/>
            <person name="Hugenberg-Cox A.N."/>
            <person name="Hill J.T.E."/>
            <person name="Albert C.M."/>
            <person name="Tuohy J.M."/>
        </authorList>
    </citation>
    <scope>NUCLEOTIDE SEQUENCE</scope>
    <source>
        <strain evidence="2">KR-87</strain>
    </source>
</reference>
<evidence type="ECO:0008006" key="3">
    <source>
        <dbReference type="Google" id="ProtNLM"/>
    </source>
</evidence>
<feature type="signal peptide" evidence="1">
    <location>
        <begin position="1"/>
        <end position="21"/>
    </location>
</feature>
<sequence length="146" mass="15441">MTLKKVVLFTVLLLGLTPALAHELARDGNVGALMHTDPDDAPLVGKPTAVFFELNQRGGKAIPLAQCRCTLQVYAGSAAPGRKPQSTGVLKQTKNELTSSVTFPVAGAYTMVLQGAPRPGFTFPAFRLSWTVRAGGSGGMDMDMNH</sequence>
<dbReference type="RefSeq" id="WP_350245030.1">
    <property type="nucleotide sequence ID" value="NZ_CP158299.1"/>
</dbReference>